<feature type="compositionally biased region" description="Polar residues" evidence="2">
    <location>
        <begin position="178"/>
        <end position="207"/>
    </location>
</feature>
<evidence type="ECO:0000256" key="2">
    <source>
        <dbReference type="SAM" id="MobiDB-lite"/>
    </source>
</evidence>
<keyword evidence="1" id="KW-0175">Coiled coil</keyword>
<dbReference type="OrthoDB" id="3990900at2759"/>
<organism evidence="3 4">
    <name type="scientific">[Candida] arabinofermentans NRRL YB-2248</name>
    <dbReference type="NCBI Taxonomy" id="983967"/>
    <lineage>
        <taxon>Eukaryota</taxon>
        <taxon>Fungi</taxon>
        <taxon>Dikarya</taxon>
        <taxon>Ascomycota</taxon>
        <taxon>Saccharomycotina</taxon>
        <taxon>Pichiomycetes</taxon>
        <taxon>Pichiales</taxon>
        <taxon>Pichiaceae</taxon>
        <taxon>Ogataea</taxon>
        <taxon>Ogataea/Candida clade</taxon>
    </lineage>
</organism>
<evidence type="ECO:0000313" key="3">
    <source>
        <dbReference type="EMBL" id="ODV83274.1"/>
    </source>
</evidence>
<reference evidence="4" key="1">
    <citation type="submission" date="2016-04" db="EMBL/GenBank/DDBJ databases">
        <title>Comparative genomics of biotechnologically important yeasts.</title>
        <authorList>
            <consortium name="DOE Joint Genome Institute"/>
            <person name="Riley R."/>
            <person name="Haridas S."/>
            <person name="Wolfe K.H."/>
            <person name="Lopes M.R."/>
            <person name="Hittinger C.T."/>
            <person name="Goker M."/>
            <person name="Salamov A."/>
            <person name="Wisecaver J."/>
            <person name="Long T.M."/>
            <person name="Aerts A.L."/>
            <person name="Barry K."/>
            <person name="Choi C."/>
            <person name="Clum A."/>
            <person name="Coughlan A.Y."/>
            <person name="Deshpande S."/>
            <person name="Douglass A.P."/>
            <person name="Hanson S.J."/>
            <person name="Klenk H.-P."/>
            <person name="Labutti K."/>
            <person name="Lapidus A."/>
            <person name="Lindquist E."/>
            <person name="Lipzen A."/>
            <person name="Meier-Kolthoff J.P."/>
            <person name="Ohm R.A."/>
            <person name="Otillar R.P."/>
            <person name="Pangilinan J."/>
            <person name="Peng Y."/>
            <person name="Rokas A."/>
            <person name="Rosa C.A."/>
            <person name="Scheuner C."/>
            <person name="Sibirny A.A."/>
            <person name="Slot J.C."/>
            <person name="Stielow J.B."/>
            <person name="Sun H."/>
            <person name="Kurtzman C.P."/>
            <person name="Blackwell M."/>
            <person name="Grigoriev I.V."/>
            <person name="Jeffries T.W."/>
        </authorList>
    </citation>
    <scope>NUCLEOTIDE SEQUENCE [LARGE SCALE GENOMIC DNA]</scope>
    <source>
        <strain evidence="4">NRRL YB-2248</strain>
    </source>
</reference>
<keyword evidence="4" id="KW-1185">Reference proteome</keyword>
<evidence type="ECO:0000256" key="1">
    <source>
        <dbReference type="SAM" id="Coils"/>
    </source>
</evidence>
<dbReference type="Proteomes" id="UP000094801">
    <property type="component" value="Unassembled WGS sequence"/>
</dbReference>
<feature type="region of interest" description="Disordered" evidence="2">
    <location>
        <begin position="172"/>
        <end position="207"/>
    </location>
</feature>
<feature type="coiled-coil region" evidence="1">
    <location>
        <begin position="108"/>
        <end position="135"/>
    </location>
</feature>
<protein>
    <submittedName>
        <fullName evidence="3">Uncharacterized protein</fullName>
    </submittedName>
</protein>
<gene>
    <name evidence="3" type="ORF">CANARDRAFT_214547</name>
</gene>
<accession>A0A1E4SUT6</accession>
<dbReference type="EMBL" id="KV453865">
    <property type="protein sequence ID" value="ODV83274.1"/>
    <property type="molecule type" value="Genomic_DNA"/>
</dbReference>
<sequence length="345" mass="40351">MTLNSDLEMEIYQNYQQYINILHKINNFKEQDNYRIGLIHKVNHYIELLKCIQDIESKYKSMQLDLKQSKHKLKNNSNNGIHKNKRDDIDDLSLSLSQRKYNQLLTDFNILKNDNKNMSKNLNEMKLKLQKQQKQQQQSMNINGNDIFQQRSNFSTTPYLSKIRPLNISNKVKHKQQPAITSPKRNPNNNKLLQSTPTLDTPNNKTTMSSKSILLNLSTQKKNMRSPLHNKIMKDLNNEGNNNEGNSVVRSLFDDDINYNEDEDENDTVLELSFTKLNKSKSSKILLKRKVSDVEVEDEDQSPIVKQSMSPIYKRIKQTQEINRRRSLINSPLKRNNQLAKSIFG</sequence>
<dbReference type="AlphaFoldDB" id="A0A1E4SUT6"/>
<name>A0A1E4SUT6_9ASCO</name>
<evidence type="ECO:0000313" key="4">
    <source>
        <dbReference type="Proteomes" id="UP000094801"/>
    </source>
</evidence>
<proteinExistence type="predicted"/>